<feature type="domain" description="5'-Nucleotidase C-terminal" evidence="1">
    <location>
        <begin position="620"/>
        <end position="788"/>
    </location>
</feature>
<dbReference type="InterPro" id="IPR011049">
    <property type="entry name" value="Serralysin-like_metalloprot_C"/>
</dbReference>
<reference evidence="2 3" key="1">
    <citation type="submission" date="2018-05" db="EMBL/GenBank/DDBJ databases">
        <title>Acuticoccus sediminis sp. nov., isolated from deep-sea sediment of Indian Ocean.</title>
        <authorList>
            <person name="Liu X."/>
            <person name="Lai Q."/>
            <person name="Du Y."/>
            <person name="Sun F."/>
            <person name="Zhang X."/>
            <person name="Wang S."/>
            <person name="Shao Z."/>
        </authorList>
    </citation>
    <scope>NUCLEOTIDE SEQUENCE [LARGE SCALE GENOMIC DNA]</scope>
    <source>
        <strain evidence="2 3">PTG4-2</strain>
    </source>
</reference>
<dbReference type="EMBL" id="QHHQ01000001">
    <property type="protein sequence ID" value="RAI03036.1"/>
    <property type="molecule type" value="Genomic_DNA"/>
</dbReference>
<dbReference type="PRINTS" id="PR01607">
    <property type="entry name" value="APYRASEFAMLY"/>
</dbReference>
<dbReference type="Gene3D" id="2.150.10.10">
    <property type="entry name" value="Serralysin-like metalloprotease, C-terminal"/>
    <property type="match status" value="1"/>
</dbReference>
<dbReference type="InterPro" id="IPR006179">
    <property type="entry name" value="5_nucleotidase/apyrase"/>
</dbReference>
<proteinExistence type="predicted"/>
<sequence>MRERAVQQVLEGQYSDLGRLLQMIQELGLEMRELELGSFEDDRFTVAGGDLGFVYGSDGADRIVGNRGDDYLAGGPGDDVLDGRFGNDLVLGGSGNDTVRGYDGDDILSGGHGDDLVVGGDGDDTISGETGNDRLRAGAGDDAIAVGTGRNFVNGGAGEDRLTVEGLLSDYVFTERNGMVIMQAKDGSSRHLVSNVETIEDASGNAVTDAEATGTVTLQLLHASDLEGNADAVDAAPNFATIVDYLRGEVETTLVLSSGDNYIPSPFSNAAGSASPEIQAQLSAILTDVMSAVTGETLAGLESAKGRFDIAIMNAIGFDASALGNHEFDFGQAQLADIVGADASWTGALFPYLSANLEFEDESVLAPLLDADGVAAGESGNGVIAPYAILEENGEQFGVIGATTQLLEQVSSTFGDPDNANDDVVAAPGFDDMEALAAVIQPIVDELEAQGVNKIILTSHLQQFALENELATLLDGVDIYLAGGSDTIVADETDRLADGDEAAANYPVITRDAGGNDVAIMSTDGQYSYVGRLVVEFDAGGNLIVESIDEAVSGAYVTDEQGVLDVTGAATLEEAIAGSEAGTQVHALTQTINDAVLVSSGQNFFADLAVDLNGEREPGVRTEETNLGNLTADANLAYAQDISGEDVLVSIKNGGGIRAPIPLGDGLVSELEIEQALAFNNSLSLVSATAGELVDLLEHGVAASAYDEDGIPTNAQGQFPQVAGVRFSFDPSQPEGARVMDVVIEGAGAGGEDVQILNDGVLTAAAESLGAIRIVTLNFMASGGDGYPFDTLSDPERVDLFDDQVIADGLAQFTNVGTEQDALAEYLAANYGVDDDPTNDFAIADTAAEFDTRIVNLAVPGSIDLDLAA</sequence>
<dbReference type="InterPro" id="IPR036907">
    <property type="entry name" value="5'-Nucleotdase_C_sf"/>
</dbReference>
<dbReference type="GO" id="GO:0008253">
    <property type="term" value="F:5'-nucleotidase activity"/>
    <property type="evidence" value="ECO:0007669"/>
    <property type="project" value="TreeGrafter"/>
</dbReference>
<evidence type="ECO:0000313" key="2">
    <source>
        <dbReference type="EMBL" id="RAI03036.1"/>
    </source>
</evidence>
<dbReference type="PANTHER" id="PTHR11575:SF24">
    <property type="entry name" value="5'-NUCLEOTIDASE"/>
    <property type="match status" value="1"/>
</dbReference>
<dbReference type="Gene3D" id="3.60.21.10">
    <property type="match status" value="1"/>
</dbReference>
<dbReference type="PRINTS" id="PR00313">
    <property type="entry name" value="CABNDNGRPT"/>
</dbReference>
<dbReference type="SUPFAM" id="SSF56300">
    <property type="entry name" value="Metallo-dependent phosphatases"/>
    <property type="match status" value="1"/>
</dbReference>
<dbReference type="InterPro" id="IPR008334">
    <property type="entry name" value="5'-Nucleotdase_C"/>
</dbReference>
<dbReference type="GO" id="GO:0008768">
    <property type="term" value="F:UDP-sugar diphosphatase activity"/>
    <property type="evidence" value="ECO:0007669"/>
    <property type="project" value="TreeGrafter"/>
</dbReference>
<dbReference type="GO" id="GO:0030288">
    <property type="term" value="C:outer membrane-bounded periplasmic space"/>
    <property type="evidence" value="ECO:0007669"/>
    <property type="project" value="TreeGrafter"/>
</dbReference>
<dbReference type="PROSITE" id="PS00786">
    <property type="entry name" value="5_NUCLEOTIDASE_2"/>
    <property type="match status" value="1"/>
</dbReference>
<dbReference type="Pfam" id="PF02872">
    <property type="entry name" value="5_nucleotid_C"/>
    <property type="match status" value="1"/>
</dbReference>
<dbReference type="PROSITE" id="PS00330">
    <property type="entry name" value="HEMOLYSIN_CALCIUM"/>
    <property type="match status" value="1"/>
</dbReference>
<dbReference type="InterPro" id="IPR001343">
    <property type="entry name" value="Hemolysn_Ca-bd"/>
</dbReference>
<dbReference type="GO" id="GO:0000166">
    <property type="term" value="F:nucleotide binding"/>
    <property type="evidence" value="ECO:0007669"/>
    <property type="project" value="InterPro"/>
</dbReference>
<dbReference type="InterPro" id="IPR029052">
    <property type="entry name" value="Metallo-depent_PP-like"/>
</dbReference>
<dbReference type="Gene3D" id="3.90.780.10">
    <property type="entry name" value="5'-Nucleotidase, C-terminal domain"/>
    <property type="match status" value="1"/>
</dbReference>
<organism evidence="2 3">
    <name type="scientific">Acuticoccus sediminis</name>
    <dbReference type="NCBI Taxonomy" id="2184697"/>
    <lineage>
        <taxon>Bacteria</taxon>
        <taxon>Pseudomonadati</taxon>
        <taxon>Pseudomonadota</taxon>
        <taxon>Alphaproteobacteria</taxon>
        <taxon>Hyphomicrobiales</taxon>
        <taxon>Amorphaceae</taxon>
        <taxon>Acuticoccus</taxon>
    </lineage>
</organism>
<comment type="caution">
    <text evidence="2">The sequence shown here is derived from an EMBL/GenBank/DDBJ whole genome shotgun (WGS) entry which is preliminary data.</text>
</comment>
<dbReference type="InterPro" id="IPR006146">
    <property type="entry name" value="5'-Nucleotdase_CS"/>
</dbReference>
<gene>
    <name evidence="2" type="ORF">DLJ53_00410</name>
</gene>
<name>A0A8B2NYT1_9HYPH</name>
<protein>
    <recommendedName>
        <fullName evidence="1">5'-Nucleotidase C-terminal domain-containing protein</fullName>
    </recommendedName>
</protein>
<dbReference type="GO" id="GO:0005509">
    <property type="term" value="F:calcium ion binding"/>
    <property type="evidence" value="ECO:0007669"/>
    <property type="project" value="InterPro"/>
</dbReference>
<dbReference type="SUPFAM" id="SSF51120">
    <property type="entry name" value="beta-Roll"/>
    <property type="match status" value="2"/>
</dbReference>
<dbReference type="PANTHER" id="PTHR11575">
    <property type="entry name" value="5'-NUCLEOTIDASE-RELATED"/>
    <property type="match status" value="1"/>
</dbReference>
<dbReference type="InterPro" id="IPR018511">
    <property type="entry name" value="Hemolysin-typ_Ca-bd_CS"/>
</dbReference>
<accession>A0A8B2NYT1</accession>
<dbReference type="Pfam" id="PF00353">
    <property type="entry name" value="HemolysinCabind"/>
    <property type="match status" value="3"/>
</dbReference>
<dbReference type="SUPFAM" id="SSF55816">
    <property type="entry name" value="5'-nucleotidase (syn. UDP-sugar hydrolase), C-terminal domain"/>
    <property type="match status" value="1"/>
</dbReference>
<dbReference type="Proteomes" id="UP000249590">
    <property type="component" value="Unassembled WGS sequence"/>
</dbReference>
<keyword evidence="3" id="KW-1185">Reference proteome</keyword>
<evidence type="ECO:0000259" key="1">
    <source>
        <dbReference type="Pfam" id="PF02872"/>
    </source>
</evidence>
<dbReference type="GO" id="GO:0009166">
    <property type="term" value="P:nucleotide catabolic process"/>
    <property type="evidence" value="ECO:0007669"/>
    <property type="project" value="InterPro"/>
</dbReference>
<dbReference type="AlphaFoldDB" id="A0A8B2NYT1"/>
<evidence type="ECO:0000313" key="3">
    <source>
        <dbReference type="Proteomes" id="UP000249590"/>
    </source>
</evidence>